<feature type="domain" description="VWFA" evidence="4">
    <location>
        <begin position="156"/>
        <end position="346"/>
    </location>
</feature>
<gene>
    <name evidence="5" type="ORF">SAMN05421503_0428</name>
</gene>
<dbReference type="InterPro" id="IPR036465">
    <property type="entry name" value="vWFA_dom_sf"/>
</dbReference>
<feature type="compositionally biased region" description="Basic and acidic residues" evidence="2">
    <location>
        <begin position="33"/>
        <end position="44"/>
    </location>
</feature>
<feature type="coiled-coil region" evidence="1">
    <location>
        <begin position="363"/>
        <end position="458"/>
    </location>
</feature>
<dbReference type="SMART" id="SM00327">
    <property type="entry name" value="VWA"/>
    <property type="match status" value="1"/>
</dbReference>
<dbReference type="RefSeq" id="WP_097038801.1">
    <property type="nucleotide sequence ID" value="NZ_OBEK01000001.1"/>
</dbReference>
<evidence type="ECO:0000256" key="2">
    <source>
        <dbReference type="SAM" id="MobiDB-lite"/>
    </source>
</evidence>
<accession>A0A285N2L4</accession>
<keyword evidence="1" id="KW-0175">Coiled coil</keyword>
<feature type="region of interest" description="Disordered" evidence="2">
    <location>
        <begin position="23"/>
        <end position="81"/>
    </location>
</feature>
<dbReference type="OrthoDB" id="9783818at2"/>
<organism evidence="5 6">
    <name type="scientific">Terribacillus aidingensis</name>
    <dbReference type="NCBI Taxonomy" id="586416"/>
    <lineage>
        <taxon>Bacteria</taxon>
        <taxon>Bacillati</taxon>
        <taxon>Bacillota</taxon>
        <taxon>Bacilli</taxon>
        <taxon>Bacillales</taxon>
        <taxon>Bacillaceae</taxon>
        <taxon>Terribacillus</taxon>
    </lineage>
</organism>
<keyword evidence="6" id="KW-1185">Reference proteome</keyword>
<sequence length="460" mass="50202">MKKRVVYLILGIICFLAGCSTNSASDEPSNTEKVGKETETKTVDMDTLSNLSTEGTLPDLKKQPAGRVTASISEDTADADKGVSEDAVDAAIPYLKDVIKEDNNPDILHRALIASLGSPSYKETIEAAEALNPSFEDPYLPRPEAANKEADPAVENSIILLDASSSMLLEVDGEQKMRIAKDAVESFAKTLGSSSNISLIVYGHKGSESDSDMELSCKGIEEVYPSGAYDAEKFTEAADAIDATGWTPLAGAIEFAAEKSSSLEGATAIYIVSDGKDTCGGDPIKAAEQAASEESGIVNVIGFNVDEESEDQLAKVAEAGTGEYYSANSAEDLQTTIEYEWLPSTIDLVWAPVNIPPNSWEVLDEYKRQRKELDKVANIMRNEEERYEAALAKLTEDEIISEKLQDEVTQLIQERFNAAREELSELEQNKIDGVDARQKEIREEVEIWVEEMKKLKEKSA</sequence>
<dbReference type="EMBL" id="OBEK01000001">
    <property type="protein sequence ID" value="SNZ03692.1"/>
    <property type="molecule type" value="Genomic_DNA"/>
</dbReference>
<dbReference type="PROSITE" id="PS51257">
    <property type="entry name" value="PROKAR_LIPOPROTEIN"/>
    <property type="match status" value="1"/>
</dbReference>
<keyword evidence="3" id="KW-0732">Signal</keyword>
<evidence type="ECO:0000256" key="1">
    <source>
        <dbReference type="SAM" id="Coils"/>
    </source>
</evidence>
<evidence type="ECO:0000313" key="6">
    <source>
        <dbReference type="Proteomes" id="UP000219356"/>
    </source>
</evidence>
<dbReference type="AlphaFoldDB" id="A0A285N2L4"/>
<dbReference type="InterPro" id="IPR002035">
    <property type="entry name" value="VWF_A"/>
</dbReference>
<dbReference type="Proteomes" id="UP000219356">
    <property type="component" value="Unassembled WGS sequence"/>
</dbReference>
<feature type="signal peptide" evidence="3">
    <location>
        <begin position="1"/>
        <end position="24"/>
    </location>
</feature>
<dbReference type="Pfam" id="PF00092">
    <property type="entry name" value="VWA"/>
    <property type="match status" value="1"/>
</dbReference>
<protein>
    <submittedName>
        <fullName evidence="5">Ca-activated chloride channel family protein</fullName>
    </submittedName>
</protein>
<dbReference type="SUPFAM" id="SSF53300">
    <property type="entry name" value="vWA-like"/>
    <property type="match status" value="1"/>
</dbReference>
<feature type="chain" id="PRO_5012040956" evidence="3">
    <location>
        <begin position="25"/>
        <end position="460"/>
    </location>
</feature>
<evidence type="ECO:0000313" key="5">
    <source>
        <dbReference type="EMBL" id="SNZ03692.1"/>
    </source>
</evidence>
<dbReference type="Gene3D" id="3.40.50.410">
    <property type="entry name" value="von Willebrand factor, type A domain"/>
    <property type="match status" value="1"/>
</dbReference>
<evidence type="ECO:0000259" key="4">
    <source>
        <dbReference type="PROSITE" id="PS50234"/>
    </source>
</evidence>
<dbReference type="PROSITE" id="PS50234">
    <property type="entry name" value="VWFA"/>
    <property type="match status" value="1"/>
</dbReference>
<proteinExistence type="predicted"/>
<reference evidence="6" key="1">
    <citation type="submission" date="2017-09" db="EMBL/GenBank/DDBJ databases">
        <authorList>
            <person name="Varghese N."/>
            <person name="Submissions S."/>
        </authorList>
    </citation>
    <scope>NUCLEOTIDE SEQUENCE [LARGE SCALE GENOMIC DNA]</scope>
    <source>
        <strain evidence="6">CGMCC 1.8913</strain>
    </source>
</reference>
<name>A0A285N2L4_9BACI</name>
<evidence type="ECO:0000256" key="3">
    <source>
        <dbReference type="SAM" id="SignalP"/>
    </source>
</evidence>